<keyword evidence="3" id="KW-0804">Transcription</keyword>
<dbReference type="PANTHER" id="PTHR39515">
    <property type="entry name" value="CONSERVED PROTEIN"/>
    <property type="match status" value="1"/>
</dbReference>
<sequence>MPDPAALAVADQVGAQLTRLVRLVERVHGRAQGPDAIERATYLLLVHLVQDGPQRASTLAEAVHSDPSTVSRQVGHLVRLGYVERVADPDDGRATLLVPTEEGRRVLEANRARRTATIAQLLDAWPAADREALAELLTRFVSDLEELKGRTAPAVAARGSGA</sequence>
<dbReference type="AlphaFoldDB" id="A0A1M6UKM9"/>
<dbReference type="SUPFAM" id="SSF46785">
    <property type="entry name" value="Winged helix' DNA-binding domain"/>
    <property type="match status" value="1"/>
</dbReference>
<accession>A0A1M6UKM9</accession>
<dbReference type="GO" id="GO:0003677">
    <property type="term" value="F:DNA binding"/>
    <property type="evidence" value="ECO:0007669"/>
    <property type="project" value="UniProtKB-KW"/>
</dbReference>
<dbReference type="InterPro" id="IPR052526">
    <property type="entry name" value="HTH-type_Bedaq_tolerance"/>
</dbReference>
<evidence type="ECO:0000313" key="6">
    <source>
        <dbReference type="Proteomes" id="UP000184363"/>
    </source>
</evidence>
<dbReference type="InterPro" id="IPR000835">
    <property type="entry name" value="HTH_MarR-typ"/>
</dbReference>
<dbReference type="PRINTS" id="PR00598">
    <property type="entry name" value="HTHMARR"/>
</dbReference>
<dbReference type="EMBL" id="FRAP01000010">
    <property type="protein sequence ID" value="SHK69736.1"/>
    <property type="molecule type" value="Genomic_DNA"/>
</dbReference>
<dbReference type="InterPro" id="IPR036390">
    <property type="entry name" value="WH_DNA-bd_sf"/>
</dbReference>
<dbReference type="SMART" id="SM00347">
    <property type="entry name" value="HTH_MARR"/>
    <property type="match status" value="1"/>
</dbReference>
<dbReference type="STRING" id="1848.SAMN05443637_110141"/>
<organism evidence="5 6">
    <name type="scientific">Pseudonocardia thermophila</name>
    <dbReference type="NCBI Taxonomy" id="1848"/>
    <lineage>
        <taxon>Bacteria</taxon>
        <taxon>Bacillati</taxon>
        <taxon>Actinomycetota</taxon>
        <taxon>Actinomycetes</taxon>
        <taxon>Pseudonocardiales</taxon>
        <taxon>Pseudonocardiaceae</taxon>
        <taxon>Pseudonocardia</taxon>
    </lineage>
</organism>
<proteinExistence type="predicted"/>
<gene>
    <name evidence="5" type="ORF">SAMN05443637_110141</name>
</gene>
<keyword evidence="1" id="KW-0805">Transcription regulation</keyword>
<dbReference type="InterPro" id="IPR023187">
    <property type="entry name" value="Tscrpt_reg_MarR-type_CS"/>
</dbReference>
<evidence type="ECO:0000313" key="5">
    <source>
        <dbReference type="EMBL" id="SHK69736.1"/>
    </source>
</evidence>
<dbReference type="PROSITE" id="PS50995">
    <property type="entry name" value="HTH_MARR_2"/>
    <property type="match status" value="1"/>
</dbReference>
<name>A0A1M6UKM9_PSETH</name>
<reference evidence="5 6" key="1">
    <citation type="submission" date="2016-11" db="EMBL/GenBank/DDBJ databases">
        <authorList>
            <person name="Jaros S."/>
            <person name="Januszkiewicz K."/>
            <person name="Wedrychowicz H."/>
        </authorList>
    </citation>
    <scope>NUCLEOTIDE SEQUENCE [LARGE SCALE GENOMIC DNA]</scope>
    <source>
        <strain evidence="5 6">DSM 43832</strain>
    </source>
</reference>
<keyword evidence="2" id="KW-0238">DNA-binding</keyword>
<dbReference type="Gene3D" id="1.10.10.10">
    <property type="entry name" value="Winged helix-like DNA-binding domain superfamily/Winged helix DNA-binding domain"/>
    <property type="match status" value="1"/>
</dbReference>
<evidence type="ECO:0000256" key="3">
    <source>
        <dbReference type="ARBA" id="ARBA00023163"/>
    </source>
</evidence>
<protein>
    <submittedName>
        <fullName evidence="5">Transcriptional regulator, MarR family</fullName>
    </submittedName>
</protein>
<feature type="domain" description="HTH marR-type" evidence="4">
    <location>
        <begin position="10"/>
        <end position="142"/>
    </location>
</feature>
<dbReference type="Pfam" id="PF01047">
    <property type="entry name" value="MarR"/>
    <property type="match status" value="1"/>
</dbReference>
<dbReference type="GO" id="GO:0003700">
    <property type="term" value="F:DNA-binding transcription factor activity"/>
    <property type="evidence" value="ECO:0007669"/>
    <property type="project" value="InterPro"/>
</dbReference>
<evidence type="ECO:0000259" key="4">
    <source>
        <dbReference type="PROSITE" id="PS50995"/>
    </source>
</evidence>
<dbReference type="PANTHER" id="PTHR39515:SF2">
    <property type="entry name" value="HTH-TYPE TRANSCRIPTIONAL REGULATOR RV0880"/>
    <property type="match status" value="1"/>
</dbReference>
<dbReference type="PROSITE" id="PS01117">
    <property type="entry name" value="HTH_MARR_1"/>
    <property type="match status" value="1"/>
</dbReference>
<dbReference type="RefSeq" id="WP_234997263.1">
    <property type="nucleotide sequence ID" value="NZ_CALGVN010000048.1"/>
</dbReference>
<keyword evidence="6" id="KW-1185">Reference proteome</keyword>
<dbReference type="Proteomes" id="UP000184363">
    <property type="component" value="Unassembled WGS sequence"/>
</dbReference>
<evidence type="ECO:0000256" key="1">
    <source>
        <dbReference type="ARBA" id="ARBA00023015"/>
    </source>
</evidence>
<evidence type="ECO:0000256" key="2">
    <source>
        <dbReference type="ARBA" id="ARBA00023125"/>
    </source>
</evidence>
<dbReference type="InterPro" id="IPR036388">
    <property type="entry name" value="WH-like_DNA-bd_sf"/>
</dbReference>